<dbReference type="PANTHER" id="PTHR43740">
    <property type="entry name" value="LEUCYL-TRNA SYNTHETASE"/>
    <property type="match status" value="1"/>
</dbReference>
<dbReference type="SUPFAM" id="SSF47323">
    <property type="entry name" value="Anticodon-binding domain of a subclass of class I aminoacyl-tRNA synthetases"/>
    <property type="match status" value="1"/>
</dbReference>
<feature type="domain" description="Aminoacyl-tRNA synthetase class Ia" evidence="11">
    <location>
        <begin position="11"/>
        <end position="144"/>
    </location>
</feature>
<dbReference type="GO" id="GO:0006429">
    <property type="term" value="P:leucyl-tRNA aminoacylation"/>
    <property type="evidence" value="ECO:0007669"/>
    <property type="project" value="UniProtKB-UniRule"/>
</dbReference>
<dbReference type="Gene3D" id="1.10.730.10">
    <property type="entry name" value="Isoleucyl-tRNA Synthetase, Domain 1"/>
    <property type="match status" value="1"/>
</dbReference>
<reference evidence="14 15" key="1">
    <citation type="journal article" date="2015" name="Int. J. Syst. Evol. Microbiol.">
        <title>Mariniphaga sediminis sp. nov., isolated from coastal sediment.</title>
        <authorList>
            <person name="Wang F.Q."/>
            <person name="Shen Q.Y."/>
            <person name="Chen G.J."/>
            <person name="Du Z.J."/>
        </authorList>
    </citation>
    <scope>NUCLEOTIDE SEQUENCE [LARGE SCALE GENOMIC DNA]</scope>
    <source>
        <strain evidence="14 15">SY21</strain>
    </source>
</reference>
<protein>
    <recommendedName>
        <fullName evidence="9">Leucine--tRNA ligase</fullName>
        <ecNumber evidence="9">6.1.1.4</ecNumber>
    </recommendedName>
    <alternativeName>
        <fullName evidence="9">Leucyl-tRNA synthetase</fullName>
        <shortName evidence="9">LeuRS</shortName>
    </alternativeName>
</protein>
<evidence type="ECO:0000256" key="9">
    <source>
        <dbReference type="HAMAP-Rule" id="MF_00049"/>
    </source>
</evidence>
<evidence type="ECO:0000256" key="3">
    <source>
        <dbReference type="ARBA" id="ARBA00022598"/>
    </source>
</evidence>
<dbReference type="NCBIfam" id="TIGR00396">
    <property type="entry name" value="leuS_bact"/>
    <property type="match status" value="1"/>
</dbReference>
<dbReference type="InterPro" id="IPR014729">
    <property type="entry name" value="Rossmann-like_a/b/a_fold"/>
</dbReference>
<comment type="caution">
    <text evidence="14">The sequence shown here is derived from an EMBL/GenBank/DDBJ whole genome shotgun (WGS) entry which is preliminary data.</text>
</comment>
<evidence type="ECO:0000256" key="4">
    <source>
        <dbReference type="ARBA" id="ARBA00022741"/>
    </source>
</evidence>
<feature type="short sequence motif" description="'KMSKS' region" evidence="9">
    <location>
        <begin position="659"/>
        <end position="663"/>
    </location>
</feature>
<evidence type="ECO:0000313" key="15">
    <source>
        <dbReference type="Proteomes" id="UP000266441"/>
    </source>
</evidence>
<evidence type="ECO:0000256" key="7">
    <source>
        <dbReference type="ARBA" id="ARBA00023146"/>
    </source>
</evidence>
<comment type="catalytic activity">
    <reaction evidence="8 9">
        <text>tRNA(Leu) + L-leucine + ATP = L-leucyl-tRNA(Leu) + AMP + diphosphate</text>
        <dbReference type="Rhea" id="RHEA:11688"/>
        <dbReference type="Rhea" id="RHEA-COMP:9613"/>
        <dbReference type="Rhea" id="RHEA-COMP:9622"/>
        <dbReference type="ChEBI" id="CHEBI:30616"/>
        <dbReference type="ChEBI" id="CHEBI:33019"/>
        <dbReference type="ChEBI" id="CHEBI:57427"/>
        <dbReference type="ChEBI" id="CHEBI:78442"/>
        <dbReference type="ChEBI" id="CHEBI:78494"/>
        <dbReference type="ChEBI" id="CHEBI:456215"/>
        <dbReference type="EC" id="6.1.1.4"/>
    </reaction>
</comment>
<dbReference type="EMBL" id="QWET01000029">
    <property type="protein sequence ID" value="RIH62984.1"/>
    <property type="molecule type" value="Genomic_DNA"/>
</dbReference>
<dbReference type="Gene3D" id="3.40.50.620">
    <property type="entry name" value="HUPs"/>
    <property type="match status" value="2"/>
</dbReference>
<feature type="domain" description="Aminoacyl-tRNA synthetase class Ia" evidence="11">
    <location>
        <begin position="659"/>
        <end position="685"/>
    </location>
</feature>
<dbReference type="OrthoDB" id="9810365at2"/>
<dbReference type="AlphaFoldDB" id="A0A399CSE8"/>
<keyword evidence="6 9" id="KW-0648">Protein biosynthesis</keyword>
<evidence type="ECO:0000256" key="5">
    <source>
        <dbReference type="ARBA" id="ARBA00022840"/>
    </source>
</evidence>
<accession>A0A399CSE8</accession>
<dbReference type="InterPro" id="IPR001412">
    <property type="entry name" value="aa-tRNA-synth_I_CS"/>
</dbReference>
<dbReference type="GO" id="GO:0005524">
    <property type="term" value="F:ATP binding"/>
    <property type="evidence" value="ECO:0007669"/>
    <property type="project" value="UniProtKB-UniRule"/>
</dbReference>
<sequence length="883" mass="102019">MEYNFAEIEPKWQQYWEKNKTFKTTDDFSKPKYYILDMFPYPSGAGLHVGHPEGYTATDILSRYKRMKGFNVLHPMGYDAFGLPAEQYAMQTGTHPAITTNKNCDNFRRQIKAIGLSYDWDREINTTDLHYFKWTQWIFKQIYNTWFDENLQKGRPISELPIPEEVKAQGQEAINEYVAEKRLAYYDNAQVWWCDSCKTVCANEEVLTDGSHEKCGHPVVRKNLKQWLLRIPHYAERLLQGLENLDWPEGVKDMQKNWIGKSTGAEIDFQVEGLGKKLRVYTTRPDTLFGATYMVIAPEHEWADEITIPEKKEEVKNYIRTAALKSDLDRTDLAKEKTGVFTGRYAVNPVNNQPIPIWIADYVLTGYGTGAIMAVPAHDTRDFDFAKEFDIPIVCILDPKEVEGREEILSGNKCWTEDGQYINSASEETGLNINGLNKEAGIQKTIEWLEERELGKATVNFKMRDWLFSRQRYWGEPFPVIHWEDGEVSLLDDEELPLALPELEKYTPGESGESPLSNAREWLHVTDKNGRKGRRETNTMPQWAGSCWYYLRFIDPNNKNRIFDPEKEKYWMPVDLYIGGAEHAVLHLLYSRFWHKVLFDLGIVTTDEPFQKLFNQGMILAFAYETGTGAKVSSDLVEERDGKYFHKETGDELKQIVAKMSKSLKNVVNPDDVIERYGADSLRLYEMFMGPLDERKPWAENGVKGVFNFLNRAHRFFTDTNNITEGQEDNEVAKVLHQTIQKVAFDIENLKFNTAISALMVFNNIAIKKGKVTKETAQTFAKILSPFAPHLGEELWSQYGNDKTLAYEPWPKVDETLLQEDSYEYPVSFNGKMRFKVEVPLDMPKEEIEKTVLADPKAQKWISGKTVRKFILVPKKIINIVVG</sequence>
<dbReference type="PANTHER" id="PTHR43740:SF2">
    <property type="entry name" value="LEUCINE--TRNA LIGASE, MITOCHONDRIAL"/>
    <property type="match status" value="1"/>
</dbReference>
<dbReference type="CDD" id="cd07958">
    <property type="entry name" value="Anticodon_Ia_Leu_BEm"/>
    <property type="match status" value="1"/>
</dbReference>
<dbReference type="FunFam" id="3.40.50.620:FF:000060">
    <property type="entry name" value="Leucine--tRNA ligase"/>
    <property type="match status" value="1"/>
</dbReference>
<dbReference type="Proteomes" id="UP000266441">
    <property type="component" value="Unassembled WGS sequence"/>
</dbReference>
<dbReference type="GO" id="GO:0004823">
    <property type="term" value="F:leucine-tRNA ligase activity"/>
    <property type="evidence" value="ECO:0007669"/>
    <property type="project" value="UniProtKB-UniRule"/>
</dbReference>
<dbReference type="RefSeq" id="WP_119352093.1">
    <property type="nucleotide sequence ID" value="NZ_QWET01000029.1"/>
</dbReference>
<evidence type="ECO:0000259" key="13">
    <source>
        <dbReference type="Pfam" id="PF13603"/>
    </source>
</evidence>
<evidence type="ECO:0000313" key="14">
    <source>
        <dbReference type="EMBL" id="RIH62984.1"/>
    </source>
</evidence>
<evidence type="ECO:0000256" key="2">
    <source>
        <dbReference type="ARBA" id="ARBA00022490"/>
    </source>
</evidence>
<dbReference type="FunFam" id="1.10.730.10:FF:000012">
    <property type="entry name" value="Leucine--tRNA ligase"/>
    <property type="match status" value="1"/>
</dbReference>
<keyword evidence="5 9" id="KW-0067">ATP-binding</keyword>
<dbReference type="SUPFAM" id="SSF52374">
    <property type="entry name" value="Nucleotidylyl transferase"/>
    <property type="match status" value="1"/>
</dbReference>
<comment type="similarity">
    <text evidence="1 9 10">Belongs to the class-I aminoacyl-tRNA synthetase family.</text>
</comment>
<keyword evidence="15" id="KW-1185">Reference proteome</keyword>
<dbReference type="Pfam" id="PF08264">
    <property type="entry name" value="Anticodon_1"/>
    <property type="match status" value="1"/>
</dbReference>
<dbReference type="InterPro" id="IPR025709">
    <property type="entry name" value="Leu_tRNA-synth_edit"/>
</dbReference>
<dbReference type="GO" id="GO:0005829">
    <property type="term" value="C:cytosol"/>
    <property type="evidence" value="ECO:0007669"/>
    <property type="project" value="TreeGrafter"/>
</dbReference>
<comment type="caution">
    <text evidence="9">Lacks conserved residue(s) required for the propagation of feature annotation.</text>
</comment>
<feature type="domain" description="Methionyl/Valyl/Leucyl/Isoleucyl-tRNA synthetase anticodon-binding" evidence="12">
    <location>
        <begin position="729"/>
        <end position="847"/>
    </location>
</feature>
<evidence type="ECO:0000256" key="1">
    <source>
        <dbReference type="ARBA" id="ARBA00005594"/>
    </source>
</evidence>
<dbReference type="Gene3D" id="3.90.740.10">
    <property type="entry name" value="Valyl/Leucyl/Isoleucyl-tRNA synthetase, editing domain"/>
    <property type="match status" value="1"/>
</dbReference>
<evidence type="ECO:0000259" key="12">
    <source>
        <dbReference type="Pfam" id="PF08264"/>
    </source>
</evidence>
<dbReference type="Pfam" id="PF13603">
    <property type="entry name" value="tRNA-synt_1_2"/>
    <property type="match status" value="1"/>
</dbReference>
<feature type="domain" description="Leucyl-tRNA synthetase editing" evidence="13">
    <location>
        <begin position="256"/>
        <end position="449"/>
    </location>
</feature>
<dbReference type="FunFam" id="1.10.730.10:FF:000011">
    <property type="entry name" value="Leucine--tRNA ligase chloroplastic/mitochondrial"/>
    <property type="match status" value="1"/>
</dbReference>
<keyword evidence="7 9" id="KW-0030">Aminoacyl-tRNA synthetase</keyword>
<dbReference type="EC" id="6.1.1.4" evidence="9"/>
<feature type="domain" description="Aminoacyl-tRNA synthetase class Ia" evidence="11">
    <location>
        <begin position="462"/>
        <end position="621"/>
    </location>
</feature>
<evidence type="ECO:0000256" key="10">
    <source>
        <dbReference type="RuleBase" id="RU363035"/>
    </source>
</evidence>
<dbReference type="Pfam" id="PF00133">
    <property type="entry name" value="tRNA-synt_1"/>
    <property type="match status" value="3"/>
</dbReference>
<dbReference type="FunFam" id="3.40.50.620:FF:000056">
    <property type="entry name" value="Leucine--tRNA ligase"/>
    <property type="match status" value="1"/>
</dbReference>
<dbReference type="CDD" id="cd00812">
    <property type="entry name" value="LeuRS_core"/>
    <property type="match status" value="1"/>
</dbReference>
<dbReference type="InterPro" id="IPR002302">
    <property type="entry name" value="Leu-tRNA-ligase"/>
</dbReference>
<dbReference type="InterPro" id="IPR009008">
    <property type="entry name" value="Val/Leu/Ile-tRNA-synth_edit"/>
</dbReference>
<dbReference type="SUPFAM" id="SSF50677">
    <property type="entry name" value="ValRS/IleRS/LeuRS editing domain"/>
    <property type="match status" value="1"/>
</dbReference>
<dbReference type="InterPro" id="IPR002300">
    <property type="entry name" value="aa-tRNA-synth_Ia"/>
</dbReference>
<dbReference type="PRINTS" id="PR00985">
    <property type="entry name" value="TRNASYNTHLEU"/>
</dbReference>
<comment type="subcellular location">
    <subcellularLocation>
        <location evidence="9">Cytoplasm</location>
    </subcellularLocation>
</comment>
<feature type="binding site" evidence="9">
    <location>
        <position position="662"/>
    </location>
    <ligand>
        <name>ATP</name>
        <dbReference type="ChEBI" id="CHEBI:30616"/>
    </ligand>
</feature>
<dbReference type="HAMAP" id="MF_00049_B">
    <property type="entry name" value="Leu_tRNA_synth_B"/>
    <property type="match status" value="1"/>
</dbReference>
<keyword evidence="3 9" id="KW-0436">Ligase</keyword>
<gene>
    <name evidence="9" type="primary">leuS</name>
    <name evidence="14" type="ORF">D1164_22145</name>
</gene>
<name>A0A399CSE8_9BACT</name>
<evidence type="ECO:0000256" key="6">
    <source>
        <dbReference type="ARBA" id="ARBA00022917"/>
    </source>
</evidence>
<dbReference type="InterPro" id="IPR013155">
    <property type="entry name" value="M/V/L/I-tRNA-synth_anticd-bd"/>
</dbReference>
<keyword evidence="2 9" id="KW-0963">Cytoplasm</keyword>
<dbReference type="InterPro" id="IPR009080">
    <property type="entry name" value="tRNAsynth_Ia_anticodon-bd"/>
</dbReference>
<dbReference type="PROSITE" id="PS00178">
    <property type="entry name" value="AA_TRNA_LIGASE_I"/>
    <property type="match status" value="1"/>
</dbReference>
<organism evidence="14 15">
    <name type="scientific">Mariniphaga sediminis</name>
    <dbReference type="NCBI Taxonomy" id="1628158"/>
    <lineage>
        <taxon>Bacteria</taxon>
        <taxon>Pseudomonadati</taxon>
        <taxon>Bacteroidota</taxon>
        <taxon>Bacteroidia</taxon>
        <taxon>Marinilabiliales</taxon>
        <taxon>Prolixibacteraceae</taxon>
        <taxon>Mariniphaga</taxon>
    </lineage>
</organism>
<evidence type="ECO:0000256" key="8">
    <source>
        <dbReference type="ARBA" id="ARBA00047469"/>
    </source>
</evidence>
<evidence type="ECO:0000259" key="11">
    <source>
        <dbReference type="Pfam" id="PF00133"/>
    </source>
</evidence>
<keyword evidence="4 9" id="KW-0547">Nucleotide-binding</keyword>
<proteinExistence type="inferred from homology"/>
<dbReference type="GO" id="GO:0002161">
    <property type="term" value="F:aminoacyl-tRNA deacylase activity"/>
    <property type="evidence" value="ECO:0007669"/>
    <property type="project" value="InterPro"/>
</dbReference>